<dbReference type="InterPro" id="IPR055251">
    <property type="entry name" value="SOS1_NGEF_PH"/>
</dbReference>
<dbReference type="CTD" id="37134"/>
<feature type="compositionally biased region" description="Low complexity" evidence="2">
    <location>
        <begin position="1859"/>
        <end position="1874"/>
    </location>
</feature>
<feature type="region of interest" description="Disordered" evidence="2">
    <location>
        <begin position="362"/>
        <end position="382"/>
    </location>
</feature>
<dbReference type="SMART" id="SM00325">
    <property type="entry name" value="RhoGEF"/>
    <property type="match status" value="1"/>
</dbReference>
<dbReference type="CDD" id="cd00160">
    <property type="entry name" value="RhoGEF"/>
    <property type="match status" value="1"/>
</dbReference>
<feature type="compositionally biased region" description="Polar residues" evidence="2">
    <location>
        <begin position="1885"/>
        <end position="1894"/>
    </location>
</feature>
<feature type="compositionally biased region" description="Low complexity" evidence="2">
    <location>
        <begin position="654"/>
        <end position="674"/>
    </location>
</feature>
<dbReference type="InterPro" id="IPR011993">
    <property type="entry name" value="PH-like_dom_sf"/>
</dbReference>
<evidence type="ECO:0000313" key="5">
    <source>
        <dbReference type="Proteomes" id="UP000694843"/>
    </source>
</evidence>
<dbReference type="PROSITE" id="PS50010">
    <property type="entry name" value="DH_2"/>
    <property type="match status" value="1"/>
</dbReference>
<dbReference type="PANTHER" id="PTHR45924">
    <property type="entry name" value="FI17866P1"/>
    <property type="match status" value="1"/>
</dbReference>
<feature type="region of interest" description="Disordered" evidence="2">
    <location>
        <begin position="1378"/>
        <end position="1397"/>
    </location>
</feature>
<name>A0A8B7NG98_HYAAZ</name>
<reference evidence="6" key="1">
    <citation type="submission" date="2025-08" db="UniProtKB">
        <authorList>
            <consortium name="RefSeq"/>
        </authorList>
    </citation>
    <scope>IDENTIFICATION</scope>
    <source>
        <tissue evidence="6">Whole organism</tissue>
    </source>
</reference>
<proteinExistence type="predicted"/>
<dbReference type="Proteomes" id="UP000694843">
    <property type="component" value="Unplaced"/>
</dbReference>
<dbReference type="GO" id="GO:0031267">
    <property type="term" value="F:small GTPase binding"/>
    <property type="evidence" value="ECO:0007669"/>
    <property type="project" value="TreeGrafter"/>
</dbReference>
<evidence type="ECO:0000259" key="4">
    <source>
        <dbReference type="PROSITE" id="PS50010"/>
    </source>
</evidence>
<feature type="region of interest" description="Disordered" evidence="2">
    <location>
        <begin position="2175"/>
        <end position="2211"/>
    </location>
</feature>
<dbReference type="Pfam" id="PF00621">
    <property type="entry name" value="RhoGEF"/>
    <property type="match status" value="1"/>
</dbReference>
<feature type="compositionally biased region" description="Basic and acidic residues" evidence="2">
    <location>
        <begin position="1229"/>
        <end position="1243"/>
    </location>
</feature>
<dbReference type="GO" id="GO:0005085">
    <property type="term" value="F:guanyl-nucleotide exchange factor activity"/>
    <property type="evidence" value="ECO:0007669"/>
    <property type="project" value="InterPro"/>
</dbReference>
<feature type="compositionally biased region" description="Basic and acidic residues" evidence="2">
    <location>
        <begin position="1079"/>
        <end position="1088"/>
    </location>
</feature>
<feature type="region of interest" description="Disordered" evidence="2">
    <location>
        <begin position="1859"/>
        <end position="1907"/>
    </location>
</feature>
<dbReference type="RefSeq" id="XP_018012431.1">
    <property type="nucleotide sequence ID" value="XM_018156942.2"/>
</dbReference>
<feature type="compositionally biased region" description="Polar residues" evidence="2">
    <location>
        <begin position="2328"/>
        <end position="2351"/>
    </location>
</feature>
<feature type="domain" description="PH" evidence="3">
    <location>
        <begin position="905"/>
        <end position="1005"/>
    </location>
</feature>
<feature type="region of interest" description="Disordered" evidence="2">
    <location>
        <begin position="1282"/>
        <end position="1308"/>
    </location>
</feature>
<feature type="compositionally biased region" description="Low complexity" evidence="2">
    <location>
        <begin position="1139"/>
        <end position="1157"/>
    </location>
</feature>
<sequence length="2453" mass="269890">MPDVNPYLGRKNKFLRLSSNEQSKCSRRQSLKASIQVIVKPDLYEQSLIRKLSPETNTDVANFYEEPNPCEERAGAREILRRNSAMTASLGPNRRKEFRNRNMIDSDKVLTTENNLLAANRKRYKTVDGIDFKYLSPMQLKYQPCNGNTEETNDTVMTQNLTCRDVPLPLPPTTSGESCDLKRELVVYPYKSEAIFNDKYEIKSEECVRNNFPLHRKSANRRAIASADKSCIRPVLPSRCRNATSAIHETTQKPPSNLPAIVSDTIKCNGLPYESPHANNELAARGETRSAAKEVSGVTGEPYDDEEYVEDLAQLDVLLHYVNNLSASLEFLDWEKNKRISTDLVPTLLGIYDALYAKFTDSPEDQTTSTDTKTNGRETSHVFHESVNQSCEVDLTASDGTEKHSEQISGDIGNREIFKSSSHADNKIEPSCAHLKKPNECWELGDKSTCEPRGEPDNSLMGSAASECYSADRCEIDASPCLGCRTRPSAAVAIISEPQDSFPEGMLPSHRRLSVPRQMSHPNVSHIPPRSPIYPRRLSPSTTGDVAVVNPTSGSSLSFSSKINSSDNKTACIVRPLSAVSSSSSSSSNSLRRGHAGINTSYLASVESLVEAEEETEASPASGRRREKSLKVRRDFRSQLSRPGSCDSGVAQCHALPALSSPSSSSSAPPSGSHHYPHHLLQRHHLHHPAYDEGRPLSHMDLLVMEVLDTEASYVHGLMEVIQGYLEPWLRSEDRGVSPLQATELFSNLTEIYDFNRLLLRELESCGVDPVLLARIFVRNNAGFSIYTQYCTHYPRTVSLLTELMSNEESVACFRRRQQALGHTLPLGSYLLKPVQRILKYHLLLENILKNFDGEKNSDGYNVILNARNAMTGMAHHINDMKRKHEHCVRVQEIQSLLYGWMGADLTTFGELAAEGTFRIVSAKGIRHVFLFSKMLLICKKKIENILVYKAHIMCSNLMLIESIPREPLCFQVIPFDNPRLQYTLQARNREHKHEWTQQLKRLILENYSAEIPPHARQLVMELGRAKQDEVLPASSSGRRQVTSAGPEYLQKRKRRGRRASEVPSTPATGSSRLRLRRLSKDSAESGRSRSASRGRDTEEDDDGQRSLVPIIDRPKLRLNMWRRRSEPNVQKNNPSLETPTTPSSVYSTVPSTPDTPATESASGADFPGCSHEPLPSPEVMLVSSLPASCCPTRLSFTGRCSVLLEPDDSSQLSQPKLYVQMDSLSISECERDDNSNDSKRADEEDGESTQENLEEIVSQLLQHNLHLRKLLLNKHRRGLQSRKRNRGIAAGHVSNTASETSDTENDDVISHDSGLPITSINSLNSINHVPPPHETANVCMTHETGVEPNLNVDVSEKLSENNVEYYLDRHGKNCRDDGDYMARNPDSAPRETGSSSECTSVYSSAVSISQNNCPTKSNSTKTVDICTRGLSDFGARRAAAFRTSNSSFDNLSNTWSSVRGATPERRFMDNSSVGSNCSIKCTAGESGIARSSELRRLSVRRVQSFSSETSLDKRYLSCDARDVATTAEEDTQGSPTSGSKDRRITIAVYDSSGDVIGDHQSDKCSVSTSSTLQPSSPNESTVCEDTFTDCSENISLGGTLDVHPEHKIYTSAILSRSSLMNMMNKLINARKSFTQDEVSSVASGRETPSEKTPGKMVYTMARQCTKTLKERIKQIRSEEECSTVTSTRPLISSPILKPTFSGPVKNDSCDKSTRALLEINSMSQYKQGSSTIGEKLATINTVNVKNDQNSIESNIETGVASLLSPDDGTSTCKNSSPSDTLNGLDELNLDDSSGSLEEFDGENSGGDSYYERSFEVIEDMLENDLFRDSAIYSDPEDPDSKVSVSDLTKNFPRSILNRVSKSPSVRSDRSNSSGLNSLPRRSPSFKSTVSKSGLNKDLVDKESNPEANDVCQTTVVTSDGLLHNECDSSEKTAVGYGKSDVAASSNVCTPVTILQKSAGNSSDANFKSSDKVTVSNFMAESLSSELHKESKENEILLNPGSVTSDKCISIGSSTLTSHFHEVLAVIPSGSRDRDINACINSSFVLDTSKSEITDEKDGKATVSVTDERTTLSSPKIPCATKISPVRADSPRKKTPPPVPAKPEKVCSKASRNCGSKILTHLKNLEESSKFSRTTNSPVIELDGIKSLEERRKELKSSTEVNWHSRETHSKIVNIRENNASSENGDESSTSNTIVNRESLESSTEKHKVPSSPLMSVRSFVSRNVANVTTSIRSSRATSRHTTILSSAVENNKLPPVNNPIKTSVEGAEDEGHSCEKLDKGIIHTRSPVQSISITRRKSIRNIGNYIIKFNTRSSSVPPKLHERSENRQSSLPAKSLIGSNSDSGADTSSADEARNDVQQKISSSTSFPENIVSSVELGSLPCEPSRKSSGSVGPLSLPSSNTDSDDSSSSRTAGVVIQKRRPKGWVRHVVGKLQQSENASKPNAPVTEVEVG</sequence>
<evidence type="ECO:0000259" key="3">
    <source>
        <dbReference type="PROSITE" id="PS50003"/>
    </source>
</evidence>
<dbReference type="InterPro" id="IPR001849">
    <property type="entry name" value="PH_domain"/>
</dbReference>
<feature type="region of interest" description="Disordered" evidence="2">
    <location>
        <begin position="2315"/>
        <end position="2367"/>
    </location>
</feature>
<feature type="compositionally biased region" description="Basic and acidic residues" evidence="2">
    <location>
        <begin position="2198"/>
        <end position="2208"/>
    </location>
</feature>
<dbReference type="OrthoDB" id="1594986at2759"/>
<feature type="region of interest" description="Disordered" evidence="2">
    <location>
        <begin position="2380"/>
        <end position="2453"/>
    </location>
</feature>
<dbReference type="SMART" id="SM00233">
    <property type="entry name" value="PH"/>
    <property type="match status" value="1"/>
</dbReference>
<gene>
    <name evidence="6" type="primary">LOC108669569</name>
</gene>
<feature type="domain" description="DH" evidence="4">
    <location>
        <begin position="699"/>
        <end position="881"/>
    </location>
</feature>
<feature type="compositionally biased region" description="Polar residues" evidence="2">
    <location>
        <begin position="1034"/>
        <end position="1044"/>
    </location>
</feature>
<feature type="region of interest" description="Disordered" evidence="2">
    <location>
        <begin position="1560"/>
        <end position="1581"/>
    </location>
</feature>
<feature type="compositionally biased region" description="Low complexity" evidence="2">
    <location>
        <begin position="1566"/>
        <end position="1578"/>
    </location>
</feature>
<dbReference type="GeneID" id="108669569"/>
<dbReference type="InterPro" id="IPR000219">
    <property type="entry name" value="DH_dom"/>
</dbReference>
<feature type="compositionally biased region" description="Polar residues" evidence="2">
    <location>
        <begin position="1768"/>
        <end position="1782"/>
    </location>
</feature>
<evidence type="ECO:0000256" key="1">
    <source>
        <dbReference type="ARBA" id="ARBA00022553"/>
    </source>
</evidence>
<dbReference type="Gene3D" id="2.30.29.30">
    <property type="entry name" value="Pleckstrin-homology domain (PH domain)/Phosphotyrosine-binding domain (PTB)"/>
    <property type="match status" value="1"/>
</dbReference>
<dbReference type="Gene3D" id="1.20.900.10">
    <property type="entry name" value="Dbl homology (DH) domain"/>
    <property type="match status" value="1"/>
</dbReference>
<dbReference type="PANTHER" id="PTHR45924:SF2">
    <property type="entry name" value="FI17866P1"/>
    <property type="match status" value="1"/>
</dbReference>
<dbReference type="KEGG" id="hazt:108669569"/>
<dbReference type="Pfam" id="PF22697">
    <property type="entry name" value="SOS1_NGEF_PH"/>
    <property type="match status" value="1"/>
</dbReference>
<feature type="region of interest" description="Disordered" evidence="2">
    <location>
        <begin position="397"/>
        <end position="416"/>
    </location>
</feature>
<dbReference type="CDD" id="cd13243">
    <property type="entry name" value="PH_PLEKHG1_G2_G3"/>
    <property type="match status" value="1"/>
</dbReference>
<dbReference type="SUPFAM" id="SSF50729">
    <property type="entry name" value="PH domain-like"/>
    <property type="match status" value="1"/>
</dbReference>
<feature type="compositionally biased region" description="Basic residues" evidence="2">
    <location>
        <begin position="2419"/>
        <end position="2431"/>
    </location>
</feature>
<evidence type="ECO:0000313" key="6">
    <source>
        <dbReference type="RefSeq" id="XP_018012431.1"/>
    </source>
</evidence>
<feature type="region of interest" description="Disordered" evidence="2">
    <location>
        <begin position="2086"/>
        <end position="2107"/>
    </location>
</feature>
<keyword evidence="5" id="KW-1185">Reference proteome</keyword>
<feature type="region of interest" description="Disordered" evidence="2">
    <location>
        <begin position="612"/>
        <end position="677"/>
    </location>
</feature>
<feature type="compositionally biased region" description="Low complexity" evidence="2">
    <location>
        <begin position="2389"/>
        <end position="2411"/>
    </location>
</feature>
<dbReference type="PROSITE" id="PS50003">
    <property type="entry name" value="PH_DOMAIN"/>
    <property type="match status" value="1"/>
</dbReference>
<keyword evidence="1" id="KW-0597">Phosphoprotein</keyword>
<feature type="region of interest" description="Disordered" evidence="2">
    <location>
        <begin position="1227"/>
        <end position="1252"/>
    </location>
</feature>
<protein>
    <submittedName>
        <fullName evidence="6">Uncharacterized protein LOC108669569 isoform X1</fullName>
    </submittedName>
</protein>
<dbReference type="InterPro" id="IPR043324">
    <property type="entry name" value="PH_PLEKHG1_G2_G3"/>
</dbReference>
<organism evidence="5 6">
    <name type="scientific">Hyalella azteca</name>
    <name type="common">Amphipod</name>
    <dbReference type="NCBI Taxonomy" id="294128"/>
    <lineage>
        <taxon>Eukaryota</taxon>
        <taxon>Metazoa</taxon>
        <taxon>Ecdysozoa</taxon>
        <taxon>Arthropoda</taxon>
        <taxon>Crustacea</taxon>
        <taxon>Multicrustacea</taxon>
        <taxon>Malacostraca</taxon>
        <taxon>Eumalacostraca</taxon>
        <taxon>Peracarida</taxon>
        <taxon>Amphipoda</taxon>
        <taxon>Senticaudata</taxon>
        <taxon>Talitrida</taxon>
        <taxon>Talitroidea</taxon>
        <taxon>Hyalellidae</taxon>
        <taxon>Hyalella</taxon>
    </lineage>
</organism>
<accession>A0A8B7NG98</accession>
<feature type="region of interest" description="Disordered" evidence="2">
    <location>
        <begin position="1125"/>
        <end position="1171"/>
    </location>
</feature>
<feature type="compositionally biased region" description="Polar residues" evidence="2">
    <location>
        <begin position="2176"/>
        <end position="2196"/>
    </location>
</feature>
<evidence type="ECO:0000256" key="2">
    <source>
        <dbReference type="SAM" id="MobiDB-lite"/>
    </source>
</evidence>
<feature type="region of interest" description="Disordered" evidence="2">
    <location>
        <begin position="1766"/>
        <end position="1809"/>
    </location>
</feature>
<dbReference type="SUPFAM" id="SSF48065">
    <property type="entry name" value="DBL homology domain (DH-domain)"/>
    <property type="match status" value="1"/>
</dbReference>
<feature type="region of interest" description="Disordered" evidence="2">
    <location>
        <begin position="1030"/>
        <end position="1112"/>
    </location>
</feature>
<dbReference type="InterPro" id="IPR035899">
    <property type="entry name" value="DBL_dom_sf"/>
</dbReference>
<feature type="compositionally biased region" description="Polar residues" evidence="2">
    <location>
        <begin position="1128"/>
        <end position="1138"/>
    </location>
</feature>